<feature type="domain" description="Berberine/berberine-like" evidence="2">
    <location>
        <begin position="142"/>
        <end position="187"/>
    </location>
</feature>
<proteinExistence type="predicted"/>
<name>A0ABW8EF47_STRT5</name>
<dbReference type="Gene3D" id="3.30.465.10">
    <property type="match status" value="1"/>
</dbReference>
<reference evidence="3 4" key="1">
    <citation type="submission" date="2024-10" db="EMBL/GenBank/DDBJ databases">
        <title>The Natural Products Discovery Center: Release of the First 8490 Sequenced Strains for Exploring Actinobacteria Biosynthetic Diversity.</title>
        <authorList>
            <person name="Kalkreuter E."/>
            <person name="Kautsar S.A."/>
            <person name="Yang D."/>
            <person name="Bader C.D."/>
            <person name="Teijaro C.N."/>
            <person name="Fluegel L."/>
            <person name="Davis C.M."/>
            <person name="Simpson J.R."/>
            <person name="Lauterbach L."/>
            <person name="Steele A.D."/>
            <person name="Gui C."/>
            <person name="Meng S."/>
            <person name="Li G."/>
            <person name="Viehrig K."/>
            <person name="Ye F."/>
            <person name="Su P."/>
            <person name="Kiefer A.F."/>
            <person name="Nichols A."/>
            <person name="Cepeda A.J."/>
            <person name="Yan W."/>
            <person name="Fan B."/>
            <person name="Jiang Y."/>
            <person name="Adhikari A."/>
            <person name="Zheng C.-J."/>
            <person name="Schuster L."/>
            <person name="Cowan T.M."/>
            <person name="Smanski M.J."/>
            <person name="Chevrette M.G."/>
            <person name="De Carvalho L.P.S."/>
            <person name="Shen B."/>
        </authorList>
    </citation>
    <scope>NUCLEOTIDE SEQUENCE [LARGE SCALE GENOMIC DNA]</scope>
    <source>
        <strain evidence="3 4">NPDC087220</strain>
    </source>
</reference>
<gene>
    <name evidence="3" type="ORF">ACIO7M_12190</name>
</gene>
<feature type="compositionally biased region" description="Basic and acidic residues" evidence="1">
    <location>
        <begin position="191"/>
        <end position="200"/>
    </location>
</feature>
<dbReference type="Gene3D" id="3.40.462.20">
    <property type="match status" value="1"/>
</dbReference>
<sequence length="200" mass="22246">MAWFGDPGQGPSHTAPLFADVRPAGELTRLLSYAELQALGDHGEPHGNRYCTKSLDELSPKEAQEFEAIARDMPSRLSSVDFEYLRGAITDIPDEDSAFPSREAPYICTVSSQWTDPLHDAENADWPRRSIERLTPLSTGGAYVNYLRDEHEGRVREVYGAARHARLAAVKSTYDPGNVLHSNQNIPPTADEQHNRSKES</sequence>
<evidence type="ECO:0000259" key="2">
    <source>
        <dbReference type="Pfam" id="PF08031"/>
    </source>
</evidence>
<organism evidence="3 4">
    <name type="scientific">Streptomyces toxytricini</name>
    <name type="common">Actinomyces toxytricini</name>
    <dbReference type="NCBI Taxonomy" id="67369"/>
    <lineage>
        <taxon>Bacteria</taxon>
        <taxon>Bacillati</taxon>
        <taxon>Actinomycetota</taxon>
        <taxon>Actinomycetes</taxon>
        <taxon>Kitasatosporales</taxon>
        <taxon>Streptomycetaceae</taxon>
        <taxon>Streptomyces</taxon>
    </lineage>
</organism>
<dbReference type="EMBL" id="JBIUYY010000004">
    <property type="protein sequence ID" value="MFJ2821864.1"/>
    <property type="molecule type" value="Genomic_DNA"/>
</dbReference>
<feature type="region of interest" description="Disordered" evidence="1">
    <location>
        <begin position="176"/>
        <end position="200"/>
    </location>
</feature>
<dbReference type="Pfam" id="PF08031">
    <property type="entry name" value="BBE"/>
    <property type="match status" value="1"/>
</dbReference>
<dbReference type="Proteomes" id="UP001617351">
    <property type="component" value="Unassembled WGS sequence"/>
</dbReference>
<dbReference type="InterPro" id="IPR012951">
    <property type="entry name" value="BBE"/>
</dbReference>
<keyword evidence="4" id="KW-1185">Reference proteome</keyword>
<accession>A0ABW8EF47</accession>
<comment type="caution">
    <text evidence="3">The sequence shown here is derived from an EMBL/GenBank/DDBJ whole genome shotgun (WGS) entry which is preliminary data.</text>
</comment>
<dbReference type="InterPro" id="IPR016169">
    <property type="entry name" value="FAD-bd_PCMH_sub2"/>
</dbReference>
<evidence type="ECO:0000313" key="4">
    <source>
        <dbReference type="Proteomes" id="UP001617351"/>
    </source>
</evidence>
<evidence type="ECO:0000256" key="1">
    <source>
        <dbReference type="SAM" id="MobiDB-lite"/>
    </source>
</evidence>
<dbReference type="RefSeq" id="WP_402380086.1">
    <property type="nucleotide sequence ID" value="NZ_JBIUYY010000004.1"/>
</dbReference>
<evidence type="ECO:0000313" key="3">
    <source>
        <dbReference type="EMBL" id="MFJ2821864.1"/>
    </source>
</evidence>
<protein>
    <submittedName>
        <fullName evidence="3">BBE domain-containing protein</fullName>
    </submittedName>
</protein>